<evidence type="ECO:0000313" key="3">
    <source>
        <dbReference type="Proteomes" id="UP000239366"/>
    </source>
</evidence>
<dbReference type="EMBL" id="MQVX01000001">
    <property type="protein sequence ID" value="PQJ16555.1"/>
    <property type="molecule type" value="Genomic_DNA"/>
</dbReference>
<evidence type="ECO:0000313" key="2">
    <source>
        <dbReference type="EMBL" id="PQJ16555.1"/>
    </source>
</evidence>
<dbReference type="Proteomes" id="UP000239366">
    <property type="component" value="Unassembled WGS sequence"/>
</dbReference>
<keyword evidence="1" id="KW-0472">Membrane</keyword>
<reference evidence="3" key="1">
    <citation type="submission" date="2016-11" db="EMBL/GenBank/DDBJ databases">
        <title>Trade-off between light-utilization and light-protection in marine flavobacteria.</title>
        <authorList>
            <person name="Kumagai Y."/>
            <person name="Yoshizawa S."/>
            <person name="Kogure K."/>
        </authorList>
    </citation>
    <scope>NUCLEOTIDE SEQUENCE [LARGE SCALE GENOMIC DNA]</scope>
    <source>
        <strain evidence="3">SG-18</strain>
    </source>
</reference>
<keyword evidence="1" id="KW-1133">Transmembrane helix</keyword>
<accession>A0A2S7TAK0</accession>
<keyword evidence="1" id="KW-0812">Transmembrane</keyword>
<evidence type="ECO:0000256" key="1">
    <source>
        <dbReference type="SAM" id="Phobius"/>
    </source>
</evidence>
<sequence>MNAFFSTNFLKKYFAFIGFPVLFRGLYLLDTLALQEQRFKINPILTIPFTQEKGALRSILSLAFKMGKRRLNWFPELMVF</sequence>
<dbReference type="AlphaFoldDB" id="A0A2S7TAK0"/>
<keyword evidence="3" id="KW-1185">Reference proteome</keyword>
<comment type="caution">
    <text evidence="2">The sequence shown here is derived from an EMBL/GenBank/DDBJ whole genome shotgun (WGS) entry which is preliminary data.</text>
</comment>
<organism evidence="2 3">
    <name type="scientific">Aureicoccus marinus</name>
    <dbReference type="NCBI Taxonomy" id="754435"/>
    <lineage>
        <taxon>Bacteria</taxon>
        <taxon>Pseudomonadati</taxon>
        <taxon>Bacteroidota</taxon>
        <taxon>Flavobacteriia</taxon>
        <taxon>Flavobacteriales</taxon>
        <taxon>Flavobacteriaceae</taxon>
        <taxon>Aureicoccus</taxon>
    </lineage>
</organism>
<feature type="transmembrane region" description="Helical" evidence="1">
    <location>
        <begin position="13"/>
        <end position="34"/>
    </location>
</feature>
<gene>
    <name evidence="2" type="ORF">BST99_13250</name>
</gene>
<name>A0A2S7TAK0_9FLAO</name>
<protein>
    <submittedName>
        <fullName evidence="2">Uncharacterized protein</fullName>
    </submittedName>
</protein>
<proteinExistence type="predicted"/>